<sequence>MMNNIQSVQSQLASYIGKLLRDHFGKGPGSVFVSVKNPFITIYLKEFVTPVEQVLINQDKQTNVEKTRDYLMMELIPEIKEYLSANAGFSIEEVYYDWSLDTKSGMILGVLSEGKASKEKTWEMYPGKENVHKEIIRMSRHAEKTPMYVDSFYLNDRTLVIMRTGILVRIEKELIKSGFEEELKITKRPLEKNLIRKTELEEILPSSIENIFLDWDFNADISFIVIILKPNK</sequence>
<dbReference type="AlphaFoldDB" id="A0A419V7U9"/>
<reference evidence="2 3" key="1">
    <citation type="submission" date="2018-09" db="EMBL/GenBank/DDBJ databases">
        <title>Genomic Encyclopedia of Archaeal and Bacterial Type Strains, Phase II (KMG-II): from individual species to whole genera.</title>
        <authorList>
            <person name="Goeker M."/>
        </authorList>
    </citation>
    <scope>NUCLEOTIDE SEQUENCE [LARGE SCALE GENOMIC DNA]</scope>
    <source>
        <strain evidence="2 3">DSM 17008</strain>
    </source>
</reference>
<organism evidence="2 3">
    <name type="scientific">Sinobaca qinghaiensis</name>
    <dbReference type="NCBI Taxonomy" id="342944"/>
    <lineage>
        <taxon>Bacteria</taxon>
        <taxon>Bacillati</taxon>
        <taxon>Bacillota</taxon>
        <taxon>Bacilli</taxon>
        <taxon>Bacillales</taxon>
        <taxon>Sporolactobacillaceae</taxon>
        <taxon>Sinobaca</taxon>
    </lineage>
</organism>
<dbReference type="EMBL" id="RAPK01000006">
    <property type="protein sequence ID" value="RKD76127.1"/>
    <property type="molecule type" value="Genomic_DNA"/>
</dbReference>
<comment type="caution">
    <text evidence="2">The sequence shown here is derived from an EMBL/GenBank/DDBJ whole genome shotgun (WGS) entry which is preliminary data.</text>
</comment>
<feature type="domain" description="Na+-translocating membrane potential-generating system MpsC" evidence="1">
    <location>
        <begin position="6"/>
        <end position="112"/>
    </location>
</feature>
<dbReference type="InterPro" id="IPR018745">
    <property type="entry name" value="MpsC"/>
</dbReference>
<dbReference type="Proteomes" id="UP000285120">
    <property type="component" value="Unassembled WGS sequence"/>
</dbReference>
<name>A0A419V7U9_9BACL</name>
<evidence type="ECO:0000313" key="3">
    <source>
        <dbReference type="Proteomes" id="UP000285120"/>
    </source>
</evidence>
<keyword evidence="3" id="KW-1185">Reference proteome</keyword>
<proteinExistence type="predicted"/>
<dbReference type="Pfam" id="PF10057">
    <property type="entry name" value="MpsC"/>
    <property type="match status" value="1"/>
</dbReference>
<gene>
    <name evidence="2" type="ORF">ATL39_0339</name>
</gene>
<protein>
    <submittedName>
        <fullName evidence="2">Uncharacterized protein YbcI</fullName>
    </submittedName>
</protein>
<evidence type="ECO:0000259" key="1">
    <source>
        <dbReference type="Pfam" id="PF10057"/>
    </source>
</evidence>
<evidence type="ECO:0000313" key="2">
    <source>
        <dbReference type="EMBL" id="RKD76127.1"/>
    </source>
</evidence>
<accession>A0A419V7U9</accession>